<dbReference type="Pfam" id="PF01557">
    <property type="entry name" value="FAA_hydrolase"/>
    <property type="match status" value="1"/>
</dbReference>
<organism evidence="4 5">
    <name type="scientific">Sphingobium jiangsuense</name>
    <dbReference type="NCBI Taxonomy" id="870476"/>
    <lineage>
        <taxon>Bacteria</taxon>
        <taxon>Pseudomonadati</taxon>
        <taxon>Pseudomonadota</taxon>
        <taxon>Alphaproteobacteria</taxon>
        <taxon>Sphingomonadales</taxon>
        <taxon>Sphingomonadaceae</taxon>
        <taxon>Sphingobium</taxon>
    </lineage>
</organism>
<feature type="domain" description="Rv2993c-like N-terminal" evidence="3">
    <location>
        <begin position="1"/>
        <end position="59"/>
    </location>
</feature>
<dbReference type="PANTHER" id="PTHR11820:SF7">
    <property type="entry name" value="ACYLPYRUVASE FAHD1, MITOCHONDRIAL"/>
    <property type="match status" value="1"/>
</dbReference>
<keyword evidence="5" id="KW-1185">Reference proteome</keyword>
<dbReference type="GO" id="GO:0046872">
    <property type="term" value="F:metal ion binding"/>
    <property type="evidence" value="ECO:0007669"/>
    <property type="project" value="UniProtKB-KW"/>
</dbReference>
<dbReference type="SUPFAM" id="SSF56529">
    <property type="entry name" value="FAH"/>
    <property type="match status" value="1"/>
</dbReference>
<dbReference type="Gene3D" id="3.90.850.10">
    <property type="entry name" value="Fumarylacetoacetase-like, C-terminal domain"/>
    <property type="match status" value="1"/>
</dbReference>
<dbReference type="RefSeq" id="WP_246343705.1">
    <property type="nucleotide sequence ID" value="NZ_BSPS01000012.1"/>
</dbReference>
<dbReference type="InterPro" id="IPR011234">
    <property type="entry name" value="Fumarylacetoacetase-like_C"/>
</dbReference>
<evidence type="ECO:0000313" key="5">
    <source>
        <dbReference type="Proteomes" id="UP000571950"/>
    </source>
</evidence>
<dbReference type="InterPro" id="IPR018833">
    <property type="entry name" value="Rv2993c-like_N"/>
</dbReference>
<evidence type="ECO:0000259" key="2">
    <source>
        <dbReference type="Pfam" id="PF01557"/>
    </source>
</evidence>
<evidence type="ECO:0000256" key="1">
    <source>
        <dbReference type="ARBA" id="ARBA00022723"/>
    </source>
</evidence>
<gene>
    <name evidence="4" type="ORF">GGR43_002463</name>
</gene>
<keyword evidence="1" id="KW-0479">Metal-binding</keyword>
<feature type="domain" description="Fumarylacetoacetase-like C-terminal" evidence="2">
    <location>
        <begin position="65"/>
        <end position="259"/>
    </location>
</feature>
<dbReference type="Pfam" id="PF10370">
    <property type="entry name" value="Rv2993c-like_N"/>
    <property type="match status" value="1"/>
</dbReference>
<dbReference type="Proteomes" id="UP000571950">
    <property type="component" value="Unassembled WGS sequence"/>
</dbReference>
<name>A0A7W6BMV1_9SPHN</name>
<evidence type="ECO:0000313" key="4">
    <source>
        <dbReference type="EMBL" id="MBB3926740.1"/>
    </source>
</evidence>
<reference evidence="4 5" key="1">
    <citation type="submission" date="2020-08" db="EMBL/GenBank/DDBJ databases">
        <title>Genomic Encyclopedia of Type Strains, Phase IV (KMG-IV): sequencing the most valuable type-strain genomes for metagenomic binning, comparative biology and taxonomic classification.</title>
        <authorList>
            <person name="Goeker M."/>
        </authorList>
    </citation>
    <scope>NUCLEOTIDE SEQUENCE [LARGE SCALE GENOMIC DNA]</scope>
    <source>
        <strain evidence="4 5">DSM 26189</strain>
    </source>
</reference>
<proteinExistence type="predicted"/>
<dbReference type="PANTHER" id="PTHR11820">
    <property type="entry name" value="ACYLPYRUVASE"/>
    <property type="match status" value="1"/>
</dbReference>
<dbReference type="InterPro" id="IPR036663">
    <property type="entry name" value="Fumarylacetoacetase_C_sf"/>
</dbReference>
<comment type="caution">
    <text evidence="4">The sequence shown here is derived from an EMBL/GenBank/DDBJ whole genome shotgun (WGS) entry which is preliminary data.</text>
</comment>
<dbReference type="GO" id="GO:0018773">
    <property type="term" value="F:acetylpyruvate hydrolase activity"/>
    <property type="evidence" value="ECO:0007669"/>
    <property type="project" value="TreeGrafter"/>
</dbReference>
<evidence type="ECO:0000259" key="3">
    <source>
        <dbReference type="Pfam" id="PF10370"/>
    </source>
</evidence>
<protein>
    <submittedName>
        <fullName evidence="4">2-keto-4-pentenoate hydratase/2-oxohepta-3-ene-1,7-dioic acid hydratase in catechol pathway</fullName>
    </submittedName>
</protein>
<dbReference type="AlphaFoldDB" id="A0A7W6BMV1"/>
<sequence>MKIARVEHRGRIFHGVIDGEVIRALRRDPFSGEGGYRDPEELVDEGSCVNRAEVRLLPPCVPGKYIGIGVNYRETARMMGMAIPDEPLVFVRPTSCIVATGEDIVLPPGAEVVSEGELAVVIGRRGRHVDEEEAGELIFGYTLTNDLMSVTRYHLDGGNPTLAKGYDSFAPLGPHIVTDRLEEGCELATWLNGEQVQGGHSSDMIFSIRRCISHVSRFMTLMPGDIIATGCPPVPVRVSAGDRIEVRADGLGPLVNRVVAAPDGIDETRI</sequence>
<accession>A0A7W6BMV1</accession>
<dbReference type="EMBL" id="JACIDT010000008">
    <property type="protein sequence ID" value="MBB3926740.1"/>
    <property type="molecule type" value="Genomic_DNA"/>
</dbReference>